<dbReference type="Pfam" id="PF07716">
    <property type="entry name" value="bZIP_2"/>
    <property type="match status" value="1"/>
</dbReference>
<dbReference type="Gene3D" id="1.20.5.170">
    <property type="match status" value="1"/>
</dbReference>
<dbReference type="GeneID" id="54366219"/>
<name>A0A6J3M9G7_9PEZI</name>
<keyword evidence="3" id="KW-1185">Reference proteome</keyword>
<dbReference type="SMART" id="SM00338">
    <property type="entry name" value="BRLZ"/>
    <property type="match status" value="1"/>
</dbReference>
<evidence type="ECO:0000313" key="4">
    <source>
        <dbReference type="RefSeq" id="XP_033461701.1"/>
    </source>
</evidence>
<reference evidence="4" key="2">
    <citation type="submission" date="2020-04" db="EMBL/GenBank/DDBJ databases">
        <authorList>
            <consortium name="NCBI Genome Project"/>
        </authorList>
    </citation>
    <scope>NUCLEOTIDE SEQUENCE</scope>
    <source>
        <strain evidence="4">CBS 342.82</strain>
    </source>
</reference>
<accession>A0A6J3M9G7</accession>
<feature type="region of interest" description="Disordered" evidence="1">
    <location>
        <begin position="86"/>
        <end position="117"/>
    </location>
</feature>
<sequence>MFGKDSPDSSCSSFDIPDGSISWWPSLSPASDNEILNVDVIMSQSMARSKPTSAPTAEHMELCDQEVNAELMRMYREQTNSRKGGIFSVDTSFASAGKQTRRREQNRASQQAYRDRQRHQITELRAQIVSLRLDNEKLQTQIRMLEAALMQYQVGQRN</sequence>
<dbReference type="CDD" id="cd14688">
    <property type="entry name" value="bZIP_YAP"/>
    <property type="match status" value="1"/>
</dbReference>
<feature type="domain" description="BZIP" evidence="2">
    <location>
        <begin position="96"/>
        <end position="146"/>
    </location>
</feature>
<reference evidence="4" key="1">
    <citation type="submission" date="2020-01" db="EMBL/GenBank/DDBJ databases">
        <authorList>
            <consortium name="DOE Joint Genome Institute"/>
            <person name="Haridas S."/>
            <person name="Albert R."/>
            <person name="Binder M."/>
            <person name="Bloem J."/>
            <person name="Labutti K."/>
            <person name="Salamov A."/>
            <person name="Andreopoulos B."/>
            <person name="Baker S.E."/>
            <person name="Barry K."/>
            <person name="Bills G."/>
            <person name="Bluhm B.H."/>
            <person name="Cannon C."/>
            <person name="Castanera R."/>
            <person name="Culley D.E."/>
            <person name="Daum C."/>
            <person name="Ezra D."/>
            <person name="Gonzalez J.B."/>
            <person name="Henrissat B."/>
            <person name="Kuo A."/>
            <person name="Liang C."/>
            <person name="Lipzen A."/>
            <person name="Lutzoni F."/>
            <person name="Magnuson J."/>
            <person name="Mondo S."/>
            <person name="Nolan M."/>
            <person name="Ohm R."/>
            <person name="Pangilinan J."/>
            <person name="Park H.-J."/>
            <person name="Ramirez L."/>
            <person name="Alfaro M."/>
            <person name="Sun H."/>
            <person name="Tritt A."/>
            <person name="Yoshinaga Y."/>
            <person name="Zwiers L.-H."/>
            <person name="Turgeon B.G."/>
            <person name="Goodwin S.B."/>
            <person name="Spatafora J.W."/>
            <person name="Crous P.W."/>
            <person name="Grigoriev I.V."/>
        </authorList>
    </citation>
    <scope>NUCLEOTIDE SEQUENCE</scope>
    <source>
        <strain evidence="4">CBS 342.82</strain>
    </source>
</reference>
<evidence type="ECO:0000313" key="3">
    <source>
        <dbReference type="Proteomes" id="UP000504637"/>
    </source>
</evidence>
<evidence type="ECO:0000256" key="1">
    <source>
        <dbReference type="SAM" id="MobiDB-lite"/>
    </source>
</evidence>
<dbReference type="InterPro" id="IPR004827">
    <property type="entry name" value="bZIP"/>
</dbReference>
<dbReference type="Proteomes" id="UP000504637">
    <property type="component" value="Unplaced"/>
</dbReference>
<protein>
    <recommendedName>
        <fullName evidence="2">BZIP domain-containing protein</fullName>
    </recommendedName>
</protein>
<feature type="compositionally biased region" description="Polar residues" evidence="1">
    <location>
        <begin position="89"/>
        <end position="98"/>
    </location>
</feature>
<dbReference type="InterPro" id="IPR046347">
    <property type="entry name" value="bZIP_sf"/>
</dbReference>
<gene>
    <name evidence="4" type="ORF">K489DRAFT_430590</name>
</gene>
<evidence type="ECO:0000259" key="2">
    <source>
        <dbReference type="PROSITE" id="PS50217"/>
    </source>
</evidence>
<dbReference type="OrthoDB" id="3639912at2759"/>
<proteinExistence type="predicted"/>
<dbReference type="GO" id="GO:0003700">
    <property type="term" value="F:DNA-binding transcription factor activity"/>
    <property type="evidence" value="ECO:0007669"/>
    <property type="project" value="InterPro"/>
</dbReference>
<organism evidence="4">
    <name type="scientific">Dissoconium aciculare CBS 342.82</name>
    <dbReference type="NCBI Taxonomy" id="1314786"/>
    <lineage>
        <taxon>Eukaryota</taxon>
        <taxon>Fungi</taxon>
        <taxon>Dikarya</taxon>
        <taxon>Ascomycota</taxon>
        <taxon>Pezizomycotina</taxon>
        <taxon>Dothideomycetes</taxon>
        <taxon>Dothideomycetidae</taxon>
        <taxon>Mycosphaerellales</taxon>
        <taxon>Dissoconiaceae</taxon>
        <taxon>Dissoconium</taxon>
    </lineage>
</organism>
<reference evidence="4" key="3">
    <citation type="submission" date="2025-08" db="UniProtKB">
        <authorList>
            <consortium name="RefSeq"/>
        </authorList>
    </citation>
    <scope>IDENTIFICATION</scope>
    <source>
        <strain evidence="4">CBS 342.82</strain>
    </source>
</reference>
<dbReference type="PROSITE" id="PS50217">
    <property type="entry name" value="BZIP"/>
    <property type="match status" value="1"/>
</dbReference>
<dbReference type="PROSITE" id="PS00036">
    <property type="entry name" value="BZIP_BASIC"/>
    <property type="match status" value="1"/>
</dbReference>
<dbReference type="AlphaFoldDB" id="A0A6J3M9G7"/>
<dbReference type="RefSeq" id="XP_033461701.1">
    <property type="nucleotide sequence ID" value="XM_033608419.1"/>
</dbReference>
<dbReference type="SUPFAM" id="SSF57959">
    <property type="entry name" value="Leucine zipper domain"/>
    <property type="match status" value="1"/>
</dbReference>